<dbReference type="Proteomes" id="UP000821865">
    <property type="component" value="Chromosome 11"/>
</dbReference>
<comment type="caution">
    <text evidence="1">The sequence shown here is derived from an EMBL/GenBank/DDBJ whole genome shotgun (WGS) entry which is preliminary data.</text>
</comment>
<reference evidence="1" key="1">
    <citation type="submission" date="2020-05" db="EMBL/GenBank/DDBJ databases">
        <title>Large-scale comparative analyses of tick genomes elucidate their genetic diversity and vector capacities.</title>
        <authorList>
            <person name="Jia N."/>
            <person name="Wang J."/>
            <person name="Shi W."/>
            <person name="Du L."/>
            <person name="Sun Y."/>
            <person name="Zhan W."/>
            <person name="Jiang J."/>
            <person name="Wang Q."/>
            <person name="Zhang B."/>
            <person name="Ji P."/>
            <person name="Sakyi L.B."/>
            <person name="Cui X."/>
            <person name="Yuan T."/>
            <person name="Jiang B."/>
            <person name="Yang W."/>
            <person name="Lam T.T.-Y."/>
            <person name="Chang Q."/>
            <person name="Ding S."/>
            <person name="Wang X."/>
            <person name="Zhu J."/>
            <person name="Ruan X."/>
            <person name="Zhao L."/>
            <person name="Wei J."/>
            <person name="Que T."/>
            <person name="Du C."/>
            <person name="Cheng J."/>
            <person name="Dai P."/>
            <person name="Han X."/>
            <person name="Huang E."/>
            <person name="Gao Y."/>
            <person name="Liu J."/>
            <person name="Shao H."/>
            <person name="Ye R."/>
            <person name="Li L."/>
            <person name="Wei W."/>
            <person name="Wang X."/>
            <person name="Wang C."/>
            <person name="Yang T."/>
            <person name="Huo Q."/>
            <person name="Li W."/>
            <person name="Guo W."/>
            <person name="Chen H."/>
            <person name="Zhou L."/>
            <person name="Ni X."/>
            <person name="Tian J."/>
            <person name="Zhou Y."/>
            <person name="Sheng Y."/>
            <person name="Liu T."/>
            <person name="Pan Y."/>
            <person name="Xia L."/>
            <person name="Li J."/>
            <person name="Zhao F."/>
            <person name="Cao W."/>
        </authorList>
    </citation>
    <scope>NUCLEOTIDE SEQUENCE</scope>
    <source>
        <strain evidence="1">Dsil-2018</strain>
    </source>
</reference>
<evidence type="ECO:0000313" key="2">
    <source>
        <dbReference type="Proteomes" id="UP000821865"/>
    </source>
</evidence>
<accession>A0ACB8DI50</accession>
<proteinExistence type="predicted"/>
<sequence>MPFKDAAEATQYAEATTEADSSSSGAGRDGAVVHRRVAVWFERPETDQLTYHVRFPDAEFDLREDYKRSLLVPGPADIDIHDETRLLLPLQYFVESSYIHMIAESLQKDINIKVELMRFPYPRLFYGSEDRTLSHVVLRFGICFFVPFCILVVKLVQEKRVGAKEMLRRAGLSDVAYWLGHFFEAGFVILCAVLLMYVPLFVIRNASGTAFLEFANPVVFMTVLLLFGVLTILHAMLLSVFLWGPGVAFAAAVIYWFALGLLPYALLQNPFGLGYYLTSRSTKLVSALTPFMYLHWCLRVIERFEKYEVRLTWKNIFDSATTLDNVSVGELSLLSLSSALVMVGLIWYLDNVVPWGYGVPKPLYFIFSADYWSPYRKWNIRNMSDSQDKKYFEQDPKNSDPIVHLINLSTTGKQNGGDIKNIILTIYNKQITVILGPQDCGHMTLLDIITGRQLPTGGEAYVCNFNASGYSGRTWEYFSVCPNESELFDDMTVEEHLLFFLFLREVPGNTGEAYVASLMRQLNIEQYKDTLVSQLSQRLQRVLCVAIAACAVEQTPLVIFPEPTRLMDPKGRHEVWDVLARLSRRSSVLVTTSSIEEADVLADRLVIMREGRIECVGSPTWLKTKFDSGFFLRFTKLSNFR</sequence>
<evidence type="ECO:0000313" key="1">
    <source>
        <dbReference type="EMBL" id="KAH7970387.1"/>
    </source>
</evidence>
<dbReference type="EMBL" id="CM023480">
    <property type="protein sequence ID" value="KAH7970387.1"/>
    <property type="molecule type" value="Genomic_DNA"/>
</dbReference>
<gene>
    <name evidence="1" type="ORF">HPB49_005535</name>
</gene>
<organism evidence="1 2">
    <name type="scientific">Dermacentor silvarum</name>
    <name type="common">Tick</name>
    <dbReference type="NCBI Taxonomy" id="543639"/>
    <lineage>
        <taxon>Eukaryota</taxon>
        <taxon>Metazoa</taxon>
        <taxon>Ecdysozoa</taxon>
        <taxon>Arthropoda</taxon>
        <taxon>Chelicerata</taxon>
        <taxon>Arachnida</taxon>
        <taxon>Acari</taxon>
        <taxon>Parasitiformes</taxon>
        <taxon>Ixodida</taxon>
        <taxon>Ixodoidea</taxon>
        <taxon>Ixodidae</taxon>
        <taxon>Rhipicephalinae</taxon>
        <taxon>Dermacentor</taxon>
    </lineage>
</organism>
<protein>
    <submittedName>
        <fullName evidence="1">Uncharacterized protein</fullName>
    </submittedName>
</protein>
<keyword evidence="2" id="KW-1185">Reference proteome</keyword>
<name>A0ACB8DI50_DERSI</name>